<proteinExistence type="predicted"/>
<dbReference type="EMBL" id="BARS01055743">
    <property type="protein sequence ID" value="GAG48568.1"/>
    <property type="molecule type" value="Genomic_DNA"/>
</dbReference>
<gene>
    <name evidence="1" type="ORF">S01H1_82247</name>
</gene>
<name>X0YJ14_9ZZZZ</name>
<sequence length="43" mass="4666">MNLDRLVDLDFADKRVTVVGLGLEGVDTVRYLASRGAEVTVSD</sequence>
<comment type="caution">
    <text evidence="1">The sequence shown here is derived from an EMBL/GenBank/DDBJ whole genome shotgun (WGS) entry which is preliminary data.</text>
</comment>
<feature type="non-terminal residue" evidence="1">
    <location>
        <position position="43"/>
    </location>
</feature>
<dbReference type="Gene3D" id="3.40.50.720">
    <property type="entry name" value="NAD(P)-binding Rossmann-like Domain"/>
    <property type="match status" value="1"/>
</dbReference>
<dbReference type="SUPFAM" id="SSF51905">
    <property type="entry name" value="FAD/NAD(P)-binding domain"/>
    <property type="match status" value="1"/>
</dbReference>
<dbReference type="InterPro" id="IPR036188">
    <property type="entry name" value="FAD/NAD-bd_sf"/>
</dbReference>
<organism evidence="1">
    <name type="scientific">marine sediment metagenome</name>
    <dbReference type="NCBI Taxonomy" id="412755"/>
    <lineage>
        <taxon>unclassified sequences</taxon>
        <taxon>metagenomes</taxon>
        <taxon>ecological metagenomes</taxon>
    </lineage>
</organism>
<protein>
    <recommendedName>
        <fullName evidence="2">UDP-N-acetylmuramoyl-L-alanine--D-glutamate ligase</fullName>
    </recommendedName>
</protein>
<reference evidence="1" key="1">
    <citation type="journal article" date="2014" name="Front. Microbiol.">
        <title>High frequency of phylogenetically diverse reductive dehalogenase-homologous genes in deep subseafloor sedimentary metagenomes.</title>
        <authorList>
            <person name="Kawai M."/>
            <person name="Futagami T."/>
            <person name="Toyoda A."/>
            <person name="Takaki Y."/>
            <person name="Nishi S."/>
            <person name="Hori S."/>
            <person name="Arai W."/>
            <person name="Tsubouchi T."/>
            <person name="Morono Y."/>
            <person name="Uchiyama I."/>
            <person name="Ito T."/>
            <person name="Fujiyama A."/>
            <person name="Inagaki F."/>
            <person name="Takami H."/>
        </authorList>
    </citation>
    <scope>NUCLEOTIDE SEQUENCE</scope>
    <source>
        <strain evidence="1">Expedition CK06-06</strain>
    </source>
</reference>
<evidence type="ECO:0000313" key="1">
    <source>
        <dbReference type="EMBL" id="GAG48568.1"/>
    </source>
</evidence>
<evidence type="ECO:0008006" key="2">
    <source>
        <dbReference type="Google" id="ProtNLM"/>
    </source>
</evidence>
<dbReference type="AlphaFoldDB" id="X0YJ14"/>
<accession>X0YJ14</accession>